<organism evidence="2 3">
    <name type="scientific">Paenibacillus whitsoniae</name>
    <dbReference type="NCBI Taxonomy" id="2496558"/>
    <lineage>
        <taxon>Bacteria</taxon>
        <taxon>Bacillati</taxon>
        <taxon>Bacillota</taxon>
        <taxon>Bacilli</taxon>
        <taxon>Bacillales</taxon>
        <taxon>Paenibacillaceae</taxon>
        <taxon>Paenibacillus</taxon>
    </lineage>
</organism>
<dbReference type="PANTHER" id="PTHR43649:SF33">
    <property type="entry name" value="POLYGALACTURONAN_RHAMNOGALACTURONAN-BINDING PROTEIN YTCQ"/>
    <property type="match status" value="1"/>
</dbReference>
<evidence type="ECO:0000256" key="1">
    <source>
        <dbReference type="ARBA" id="ARBA00022729"/>
    </source>
</evidence>
<name>A0A3R9ZZS1_9BACL</name>
<dbReference type="Proteomes" id="UP000276128">
    <property type="component" value="Unassembled WGS sequence"/>
</dbReference>
<accession>A0A3R9ZZS1</accession>
<dbReference type="InterPro" id="IPR050490">
    <property type="entry name" value="Bact_solute-bd_prot1"/>
</dbReference>
<keyword evidence="1" id="KW-0732">Signal</keyword>
<dbReference type="AlphaFoldDB" id="A0A3R9ZZS1"/>
<proteinExistence type="predicted"/>
<dbReference type="SUPFAM" id="SSF53850">
    <property type="entry name" value="Periplasmic binding protein-like II"/>
    <property type="match status" value="1"/>
</dbReference>
<protein>
    <submittedName>
        <fullName evidence="2">Extracellular solute-binding protein</fullName>
    </submittedName>
</protein>
<gene>
    <name evidence="2" type="ORF">EJQ19_29105</name>
</gene>
<keyword evidence="3" id="KW-1185">Reference proteome</keyword>
<sequence length="539" mass="59070">MTAALAAGVIGCSGGSKEGNGTSPGAAASPSAAASATGSAAQANGKIVSSPLTLTYFVQLSASRPSGMNSLNDMEAYKELEKITGIHADFKHPASGQESNQFNLMMSSADYPDVIEWNWNAYPGGGRAALDSGAIIKLNDYIDKYAPNLKKILTDNPEIRKQISTDNGDIYSFPFLRNAPTLQTYFGLGIRKDWLDKLGLQVPTTIDEWHTVLKAFKEKDPNGNGKTDELPLLLNKGTFNWGNPIINAWGIRNDFYLDNGKVQYGALTPQYKEFLATMRTWYKEGLIDPDYAATDAKQKTAKVTGELVGAMDVTVGGGIGSFMNAMKDKNPAFNLVGAPYPTLKKGDKPVLGQMEPIFNGLGAAISKKNKNVIETVKWLDYKYGEAGSMLFNFGVEGKSYTMVNGYPTYTDDVMKNKDGLAFGVALTKYAIPFGAPISQDTRYMDQNASMPQQKEALKLWTQPDNKGWLPTLSLTTDEASKFATIMNDVKTYNDEMFDKFIMGAEPIDNFDKFVDKLNKMNVAEAIKIEQAAYDRYLKR</sequence>
<dbReference type="OrthoDB" id="9787283at2"/>
<dbReference type="PANTHER" id="PTHR43649">
    <property type="entry name" value="ARABINOSE-BINDING PROTEIN-RELATED"/>
    <property type="match status" value="1"/>
</dbReference>
<comment type="caution">
    <text evidence="2">The sequence shown here is derived from an EMBL/GenBank/DDBJ whole genome shotgun (WGS) entry which is preliminary data.</text>
</comment>
<reference evidence="2 3" key="1">
    <citation type="submission" date="2018-12" db="EMBL/GenBank/DDBJ databases">
        <title>Bacillus ochoae sp. nov., Paenibacillus whitsoniae sp. nov., Paenibacillus spiritus sp. nov. Isolated from the Mars Exploration Rover during spacecraft assembly.</title>
        <authorList>
            <person name="Seuylemezian A."/>
            <person name="Vaishampayan P."/>
        </authorList>
    </citation>
    <scope>NUCLEOTIDE SEQUENCE [LARGE SCALE GENOMIC DNA]</scope>
    <source>
        <strain evidence="2 3">MER 54</strain>
    </source>
</reference>
<dbReference type="EMBL" id="RXHU01000114">
    <property type="protein sequence ID" value="RTE02651.1"/>
    <property type="molecule type" value="Genomic_DNA"/>
</dbReference>
<evidence type="ECO:0000313" key="3">
    <source>
        <dbReference type="Proteomes" id="UP000276128"/>
    </source>
</evidence>
<evidence type="ECO:0000313" key="2">
    <source>
        <dbReference type="EMBL" id="RTE02651.1"/>
    </source>
</evidence>
<dbReference type="Gene3D" id="3.40.190.10">
    <property type="entry name" value="Periplasmic binding protein-like II"/>
    <property type="match status" value="2"/>
</dbReference>